<accession>A0ABP6XS49</accession>
<feature type="binding site" evidence="6">
    <location>
        <position position="246"/>
    </location>
    <ligand>
        <name>Zn(2+)</name>
        <dbReference type="ChEBI" id="CHEBI:29105"/>
        <label>2</label>
    </ligand>
</feature>
<dbReference type="SUPFAM" id="SSF51556">
    <property type="entry name" value="Metallo-dependent hydrolases"/>
    <property type="match status" value="1"/>
</dbReference>
<dbReference type="CDD" id="cd01317">
    <property type="entry name" value="DHOase_IIa"/>
    <property type="match status" value="1"/>
</dbReference>
<dbReference type="EMBL" id="BAABCE010000012">
    <property type="protein sequence ID" value="GAA3570854.1"/>
    <property type="molecule type" value="Genomic_DNA"/>
</dbReference>
<dbReference type="InterPro" id="IPR032466">
    <property type="entry name" value="Metal_Hydrolase"/>
</dbReference>
<feature type="binding site" evidence="6">
    <location>
        <position position="319"/>
    </location>
    <ligand>
        <name>Zn(2+)</name>
        <dbReference type="ChEBI" id="CHEBI:29105"/>
        <label>1</label>
    </ligand>
</feature>
<evidence type="ECO:0000256" key="6">
    <source>
        <dbReference type="HAMAP-Rule" id="MF_00220"/>
    </source>
</evidence>
<feature type="binding site" evidence="6">
    <location>
        <position position="193"/>
    </location>
    <ligand>
        <name>Zn(2+)</name>
        <dbReference type="ChEBI" id="CHEBI:29105"/>
        <label>2</label>
    </ligand>
</feature>
<evidence type="ECO:0000313" key="9">
    <source>
        <dbReference type="Proteomes" id="UP001500707"/>
    </source>
</evidence>
<keyword evidence="9" id="KW-1185">Reference proteome</keyword>
<dbReference type="HAMAP" id="MF_00220_B">
    <property type="entry name" value="PyrC_classI_B"/>
    <property type="match status" value="1"/>
</dbReference>
<comment type="pathway">
    <text evidence="6">Pyrimidine metabolism; UMP biosynthesis via de novo pathway; (S)-dihydroorotate from bicarbonate: step 3/3.</text>
</comment>
<feature type="binding site" evidence="6">
    <location>
        <position position="166"/>
    </location>
    <ligand>
        <name>Zn(2+)</name>
        <dbReference type="ChEBI" id="CHEBI:29105"/>
        <label>2</label>
    </ligand>
</feature>
<comment type="function">
    <text evidence="1 6">Catalyzes the reversible cyclization of carbamoyl aspartate to dihydroorotate.</text>
</comment>
<dbReference type="InterPro" id="IPR002195">
    <property type="entry name" value="Dihydroorotase_CS"/>
</dbReference>
<dbReference type="PANTHER" id="PTHR43668">
    <property type="entry name" value="ALLANTOINASE"/>
    <property type="match status" value="1"/>
</dbReference>
<dbReference type="PANTHER" id="PTHR43668:SF2">
    <property type="entry name" value="ALLANTOINASE"/>
    <property type="match status" value="1"/>
</dbReference>
<keyword evidence="4 6" id="KW-0378">Hydrolase</keyword>
<feature type="binding site" evidence="6">
    <location>
        <position position="74"/>
    </location>
    <ligand>
        <name>Zn(2+)</name>
        <dbReference type="ChEBI" id="CHEBI:29105"/>
        <label>1</label>
    </ligand>
</feature>
<dbReference type="InterPro" id="IPR004722">
    <property type="entry name" value="DHOase"/>
</dbReference>
<protein>
    <recommendedName>
        <fullName evidence="6">Dihydroorotase</fullName>
        <shortName evidence="6">DHOase</shortName>
        <ecNumber evidence="6">3.5.2.3</ecNumber>
    </recommendedName>
</protein>
<evidence type="ECO:0000256" key="2">
    <source>
        <dbReference type="ARBA" id="ARBA00010286"/>
    </source>
</evidence>
<dbReference type="InterPro" id="IPR024403">
    <property type="entry name" value="DHOase_cat"/>
</dbReference>
<comment type="catalytic activity">
    <reaction evidence="6">
        <text>(S)-dihydroorotate + H2O = N-carbamoyl-L-aspartate + H(+)</text>
        <dbReference type="Rhea" id="RHEA:24296"/>
        <dbReference type="ChEBI" id="CHEBI:15377"/>
        <dbReference type="ChEBI" id="CHEBI:15378"/>
        <dbReference type="ChEBI" id="CHEBI:30864"/>
        <dbReference type="ChEBI" id="CHEBI:32814"/>
        <dbReference type="EC" id="3.5.2.3"/>
    </reaction>
</comment>
<evidence type="ECO:0000313" key="8">
    <source>
        <dbReference type="EMBL" id="GAA3570854.1"/>
    </source>
</evidence>
<keyword evidence="6" id="KW-0862">Zinc</keyword>
<dbReference type="RefSeq" id="WP_346184403.1">
    <property type="nucleotide sequence ID" value="NZ_BAABCE010000012.1"/>
</dbReference>
<dbReference type="Gene3D" id="3.20.20.140">
    <property type="entry name" value="Metal-dependent hydrolases"/>
    <property type="match status" value="1"/>
</dbReference>
<comment type="caution">
    <text evidence="8">The sequence shown here is derived from an EMBL/GenBank/DDBJ whole genome shotgun (WGS) entry which is preliminary data.</text>
</comment>
<feature type="binding site" evidence="6">
    <location>
        <position position="292"/>
    </location>
    <ligand>
        <name>substrate</name>
    </ligand>
</feature>
<evidence type="ECO:0000256" key="1">
    <source>
        <dbReference type="ARBA" id="ARBA00002368"/>
    </source>
</evidence>
<feature type="binding site" evidence="6">
    <location>
        <begin position="337"/>
        <end position="338"/>
    </location>
    <ligand>
        <name>substrate</name>
    </ligand>
</feature>
<feature type="binding site" evidence="6">
    <location>
        <begin position="76"/>
        <end position="78"/>
    </location>
    <ligand>
        <name>substrate</name>
    </ligand>
</feature>
<dbReference type="Gene3D" id="2.30.40.10">
    <property type="entry name" value="Urease, subunit C, domain 1"/>
    <property type="match status" value="1"/>
</dbReference>
<feature type="binding site" evidence="6">
    <location>
        <position position="76"/>
    </location>
    <ligand>
        <name>Zn(2+)</name>
        <dbReference type="ChEBI" id="CHEBI:29105"/>
        <label>1</label>
    </ligand>
</feature>
<sequence>MTLSPSTGVRGVARSEGACGTVCLDGVRLLGAEPTDVLVRDGVIAAVGARSESVGARQVDATGLVMLPAFVDLHTHLREPGAEEAETIASGTRAAAEGGYSDVFAMANCAPITDTPRRLTHIAAVAARTAACRVHPVGAITRGLAGRELAPLAEMAAAGARMFSDDGRCVTDAAVMRAALAEARRTGTVVAQHAQCDRLADAGQINAGPAAERTRLPPWPGVAEESIVARDAVLAGETGAALHVCHVSTAGTVEVVRWAKQRGLPVTAEVAPHHLVLDDSLAATGDTLYKVNPPLRGAGDVAALRAALADGTIDAVATDHAPHPAHRKAAEWCDAPFGMLGLETALAIVAEVLTACGAECGSEPDWALIADLMAHTPARIGGVAAVAGRSLRPGEPATFTLVDPAADWTVDPADSHSLSRNSPYAERKFRCRPITTVVSGTVTSDRAGLLTPR</sequence>
<feature type="binding site" evidence="6">
    <location>
        <position position="108"/>
    </location>
    <ligand>
        <name>substrate</name>
    </ligand>
</feature>
<evidence type="ECO:0000259" key="7">
    <source>
        <dbReference type="Pfam" id="PF12890"/>
    </source>
</evidence>
<keyword evidence="3 6" id="KW-0479">Metal-binding</keyword>
<evidence type="ECO:0000256" key="5">
    <source>
        <dbReference type="ARBA" id="ARBA00022975"/>
    </source>
</evidence>
<feature type="domain" description="Dihydroorotase catalytic" evidence="7">
    <location>
        <begin position="64"/>
        <end position="249"/>
    </location>
</feature>
<dbReference type="PROSITE" id="PS00483">
    <property type="entry name" value="DIHYDROOROTASE_2"/>
    <property type="match status" value="1"/>
</dbReference>
<organism evidence="8 9">
    <name type="scientific">Streptomyces osmaniensis</name>
    <dbReference type="NCBI Taxonomy" id="593134"/>
    <lineage>
        <taxon>Bacteria</taxon>
        <taxon>Bacillati</taxon>
        <taxon>Actinomycetota</taxon>
        <taxon>Actinomycetes</taxon>
        <taxon>Kitasatosporales</taxon>
        <taxon>Streptomycetaceae</taxon>
        <taxon>Streptomyces</taxon>
    </lineage>
</organism>
<dbReference type="NCBIfam" id="TIGR00857">
    <property type="entry name" value="pyrC_multi"/>
    <property type="match status" value="1"/>
</dbReference>
<dbReference type="Pfam" id="PF12890">
    <property type="entry name" value="DHOase"/>
    <property type="match status" value="1"/>
</dbReference>
<name>A0ABP6XS49_9ACTN</name>
<dbReference type="InterPro" id="IPR050138">
    <property type="entry name" value="DHOase/Allantoinase_Hydrolase"/>
</dbReference>
<evidence type="ECO:0000256" key="3">
    <source>
        <dbReference type="ARBA" id="ARBA00022723"/>
    </source>
</evidence>
<dbReference type="SUPFAM" id="SSF51338">
    <property type="entry name" value="Composite domain of metallo-dependent hydrolases"/>
    <property type="match status" value="1"/>
</dbReference>
<keyword evidence="5 6" id="KW-0665">Pyrimidine biosynthesis</keyword>
<dbReference type="EC" id="3.5.2.3" evidence="6"/>
<feature type="binding site" evidence="6">
    <location>
        <position position="323"/>
    </location>
    <ligand>
        <name>substrate</name>
    </ligand>
</feature>
<proteinExistence type="inferred from homology"/>
<dbReference type="Proteomes" id="UP001500707">
    <property type="component" value="Unassembled WGS sequence"/>
</dbReference>
<feature type="active site" evidence="6">
    <location>
        <position position="319"/>
    </location>
</feature>
<comment type="similarity">
    <text evidence="2 6">Belongs to the metallo-dependent hydrolases superfamily. DHOase family. Class I DHOase subfamily.</text>
</comment>
<feature type="binding site" evidence="6">
    <location>
        <position position="166"/>
    </location>
    <ligand>
        <name>Zn(2+)</name>
        <dbReference type="ChEBI" id="CHEBI:29105"/>
        <label>1</label>
    </ligand>
</feature>
<evidence type="ECO:0000256" key="4">
    <source>
        <dbReference type="ARBA" id="ARBA00022801"/>
    </source>
</evidence>
<gene>
    <name evidence="6" type="primary">pyrC</name>
    <name evidence="8" type="ORF">GCM10022295_60970</name>
</gene>
<comment type="cofactor">
    <cofactor evidence="6">
        <name>Zn(2+)</name>
        <dbReference type="ChEBI" id="CHEBI:29105"/>
    </cofactor>
    <text evidence="6">Binds 2 Zn(2+) ions per subunit.</text>
</comment>
<reference evidence="9" key="1">
    <citation type="journal article" date="2019" name="Int. J. Syst. Evol. Microbiol.">
        <title>The Global Catalogue of Microorganisms (GCM) 10K type strain sequencing project: providing services to taxonomists for standard genome sequencing and annotation.</title>
        <authorList>
            <consortium name="The Broad Institute Genomics Platform"/>
            <consortium name="The Broad Institute Genome Sequencing Center for Infectious Disease"/>
            <person name="Wu L."/>
            <person name="Ma J."/>
        </authorList>
    </citation>
    <scope>NUCLEOTIDE SEQUENCE [LARGE SCALE GENOMIC DNA]</scope>
    <source>
        <strain evidence="9">JCM 17656</strain>
    </source>
</reference>
<dbReference type="InterPro" id="IPR011059">
    <property type="entry name" value="Metal-dep_hydrolase_composite"/>
</dbReference>